<keyword evidence="7" id="KW-1185">Reference proteome</keyword>
<reference evidence="6 7" key="1">
    <citation type="submission" date="2024-07" db="EMBL/GenBank/DDBJ databases">
        <authorList>
            <person name="Thanompreechachai J."/>
            <person name="Duangmal K."/>
        </authorList>
    </citation>
    <scope>NUCLEOTIDE SEQUENCE [LARGE SCALE GENOMIC DNA]</scope>
    <source>
        <strain evidence="6 7">TBRC 1896</strain>
    </source>
</reference>
<feature type="compositionally biased region" description="Low complexity" evidence="3">
    <location>
        <begin position="527"/>
        <end position="536"/>
    </location>
</feature>
<keyword evidence="4" id="KW-0812">Transmembrane</keyword>
<dbReference type="Gene3D" id="3.60.21.10">
    <property type="match status" value="1"/>
</dbReference>
<evidence type="ECO:0000256" key="1">
    <source>
        <dbReference type="ARBA" id="ARBA00022723"/>
    </source>
</evidence>
<protein>
    <submittedName>
        <fullName evidence="6">Metallophosphoesterase</fullName>
    </submittedName>
</protein>
<keyword evidence="4" id="KW-0472">Membrane</keyword>
<dbReference type="RefSeq" id="WP_370717432.1">
    <property type="nucleotide sequence ID" value="NZ_JBGGTQ010000002.1"/>
</dbReference>
<feature type="transmembrane region" description="Helical" evidence="4">
    <location>
        <begin position="39"/>
        <end position="60"/>
    </location>
</feature>
<keyword evidence="4" id="KW-1133">Transmembrane helix</keyword>
<dbReference type="Pfam" id="PF00149">
    <property type="entry name" value="Metallophos"/>
    <property type="match status" value="1"/>
</dbReference>
<evidence type="ECO:0000313" key="6">
    <source>
        <dbReference type="EMBL" id="MEZ0491387.1"/>
    </source>
</evidence>
<dbReference type="EMBL" id="JBGGTQ010000002">
    <property type="protein sequence ID" value="MEZ0491387.1"/>
    <property type="molecule type" value="Genomic_DNA"/>
</dbReference>
<keyword evidence="2" id="KW-0378">Hydrolase</keyword>
<evidence type="ECO:0000256" key="2">
    <source>
        <dbReference type="ARBA" id="ARBA00022801"/>
    </source>
</evidence>
<keyword evidence="1" id="KW-0479">Metal-binding</keyword>
<dbReference type="InterPro" id="IPR004843">
    <property type="entry name" value="Calcineurin-like_PHP"/>
</dbReference>
<proteinExistence type="predicted"/>
<name>A0ABV4HY91_9ACTN</name>
<evidence type="ECO:0000256" key="4">
    <source>
        <dbReference type="SAM" id="Phobius"/>
    </source>
</evidence>
<dbReference type="SUPFAM" id="SSF56300">
    <property type="entry name" value="Metallo-dependent phosphatases"/>
    <property type="match status" value="1"/>
</dbReference>
<feature type="transmembrane region" description="Helical" evidence="4">
    <location>
        <begin position="145"/>
        <end position="165"/>
    </location>
</feature>
<feature type="region of interest" description="Disordered" evidence="3">
    <location>
        <begin position="518"/>
        <end position="573"/>
    </location>
</feature>
<evidence type="ECO:0000256" key="3">
    <source>
        <dbReference type="SAM" id="MobiDB-lite"/>
    </source>
</evidence>
<gene>
    <name evidence="6" type="ORF">AB2L28_03970</name>
</gene>
<sequence length="573" mass="59626">MSTRIRRPALRLPRPSPARRAAWARLGARPVPRFARRHLLPWLAVLLVTAAGAAAGFALAPGSSTYVGPLQTEVRVRPSLSPGVEVDLPPVGKVTFDTHHAPVAVTANIVSVDVDAAARLVRSPQQLLALELTAADTVRAATVRAATYSLLCGFGGALLAAVVVFRGRRRTLQTGATLLVVVVATGAGTWATFDPSALRQPRFTGLLSRAPYVVSSTQNALDRLESYRSGLSDIVRSVSTLYAAAANLPVLGDAQTGTTGLGADVTTVLHISDLHLNPLGYDVTEDLVEQFGVQAVIDTGDTTTWGTEAESSFLNRIGGLGVPYVWVRGNHDSTQTQEQVAAQGAIVLDQGSTTEVAGLVLAGQGDPVFTPDGEGRQATGSAEQIQEQANEVLAGGIERWDEAHPDDPVDAALVHDPSGLQPLLGRVPLVLAGHLHKRSVTLDASGTRIMVEGTTGGAGITSAGLRRLADGAPLPLSATLLYFGKSGEDAGRLLAYDEVTVGGLGLAEVNLQRTVLTAQDRPPLTVPSPGATSGGPTPLPTPSTSPLTIPPSTPEPDQEQEQEQDQGAPTPTG</sequence>
<dbReference type="PANTHER" id="PTHR31302:SF31">
    <property type="entry name" value="PHOSPHODIESTERASE YAEI"/>
    <property type="match status" value="1"/>
</dbReference>
<dbReference type="Proteomes" id="UP001566476">
    <property type="component" value="Unassembled WGS sequence"/>
</dbReference>
<evidence type="ECO:0000259" key="5">
    <source>
        <dbReference type="Pfam" id="PF00149"/>
    </source>
</evidence>
<feature type="transmembrane region" description="Helical" evidence="4">
    <location>
        <begin position="172"/>
        <end position="193"/>
    </location>
</feature>
<feature type="domain" description="Calcineurin-like phosphoesterase" evidence="5">
    <location>
        <begin position="267"/>
        <end position="437"/>
    </location>
</feature>
<organism evidence="6 7">
    <name type="scientific">Kineococcus mangrovi</name>
    <dbReference type="NCBI Taxonomy" id="1660183"/>
    <lineage>
        <taxon>Bacteria</taxon>
        <taxon>Bacillati</taxon>
        <taxon>Actinomycetota</taxon>
        <taxon>Actinomycetes</taxon>
        <taxon>Kineosporiales</taxon>
        <taxon>Kineosporiaceae</taxon>
        <taxon>Kineococcus</taxon>
    </lineage>
</organism>
<dbReference type="PANTHER" id="PTHR31302">
    <property type="entry name" value="TRANSMEMBRANE PROTEIN WITH METALLOPHOSPHOESTERASE DOMAIN-RELATED"/>
    <property type="match status" value="1"/>
</dbReference>
<evidence type="ECO:0000313" key="7">
    <source>
        <dbReference type="Proteomes" id="UP001566476"/>
    </source>
</evidence>
<feature type="compositionally biased region" description="Pro residues" evidence="3">
    <location>
        <begin position="537"/>
        <end position="554"/>
    </location>
</feature>
<accession>A0ABV4HY91</accession>
<dbReference type="InterPro" id="IPR029052">
    <property type="entry name" value="Metallo-depent_PP-like"/>
</dbReference>
<comment type="caution">
    <text evidence="6">The sequence shown here is derived from an EMBL/GenBank/DDBJ whole genome shotgun (WGS) entry which is preliminary data.</text>
</comment>
<dbReference type="InterPro" id="IPR051158">
    <property type="entry name" value="Metallophosphoesterase_sf"/>
</dbReference>